<evidence type="ECO:0000256" key="2">
    <source>
        <dbReference type="ARBA" id="ARBA00007254"/>
    </source>
</evidence>
<protein>
    <recommendedName>
        <fullName evidence="13">Large conductance mechanosensitive channel protein MscL</fullName>
    </recommendedName>
</protein>
<keyword evidence="7" id="KW-0406">Ion transport</keyword>
<evidence type="ECO:0000256" key="7">
    <source>
        <dbReference type="ARBA" id="ARBA00023065"/>
    </source>
</evidence>
<dbReference type="InterPro" id="IPR037673">
    <property type="entry name" value="MSC/AndL"/>
</dbReference>
<sequence>FALHGNILDLAIGIIIGIAFTSHTLWAYKLKFQTNMAGVGRCCGNFCKEFKQFALRGNVIDLAIGIIIGTAFTAVVQSFVDDIITPPFGLILGGVDFVNLTAKMKNFVYKDQPPVVIRYGKFIQTLISLFIMAFALFFLITSVNKLHQLSLRKKQTEETIQLETSDEVKILCEIRDLLAKQSASEK</sequence>
<evidence type="ECO:0000256" key="3">
    <source>
        <dbReference type="ARBA" id="ARBA00022448"/>
    </source>
</evidence>
<keyword evidence="6 10" id="KW-1133">Transmembrane helix</keyword>
<dbReference type="PANTHER" id="PTHR30266:SF2">
    <property type="entry name" value="LARGE-CONDUCTANCE MECHANOSENSITIVE CHANNEL"/>
    <property type="match status" value="1"/>
</dbReference>
<evidence type="ECO:0000256" key="1">
    <source>
        <dbReference type="ARBA" id="ARBA00004651"/>
    </source>
</evidence>
<dbReference type="GO" id="GO:0005886">
    <property type="term" value="C:plasma membrane"/>
    <property type="evidence" value="ECO:0007669"/>
    <property type="project" value="UniProtKB-SubCell"/>
</dbReference>
<evidence type="ECO:0000313" key="11">
    <source>
        <dbReference type="EMBL" id="CAF4294146.1"/>
    </source>
</evidence>
<comment type="subcellular location">
    <subcellularLocation>
        <location evidence="1">Cell membrane</location>
        <topology evidence="1">Multi-pass membrane protein</topology>
    </subcellularLocation>
</comment>
<dbReference type="Proteomes" id="UP000663842">
    <property type="component" value="Unassembled WGS sequence"/>
</dbReference>
<name>A0A820HIK8_9BILA</name>
<dbReference type="PRINTS" id="PR01264">
    <property type="entry name" value="MECHCHANNEL"/>
</dbReference>
<dbReference type="InterPro" id="IPR001185">
    <property type="entry name" value="MS_channel"/>
</dbReference>
<keyword evidence="3" id="KW-0813">Transport</keyword>
<dbReference type="NCBIfam" id="NF001843">
    <property type="entry name" value="PRK00567.1-4"/>
    <property type="match status" value="1"/>
</dbReference>
<evidence type="ECO:0000256" key="5">
    <source>
        <dbReference type="ARBA" id="ARBA00022692"/>
    </source>
</evidence>
<dbReference type="GO" id="GO:0008381">
    <property type="term" value="F:mechanosensitive monoatomic ion channel activity"/>
    <property type="evidence" value="ECO:0007669"/>
    <property type="project" value="InterPro"/>
</dbReference>
<dbReference type="AlphaFoldDB" id="A0A820HIK8"/>
<comment type="similarity">
    <text evidence="2">Belongs to the MscL family.</text>
</comment>
<reference evidence="11" key="1">
    <citation type="submission" date="2021-02" db="EMBL/GenBank/DDBJ databases">
        <authorList>
            <person name="Nowell W R."/>
        </authorList>
    </citation>
    <scope>NUCLEOTIDE SEQUENCE</scope>
</reference>
<dbReference type="Gene3D" id="1.10.1200.120">
    <property type="entry name" value="Large-conductance mechanosensitive channel, MscL, domain 1"/>
    <property type="match status" value="1"/>
</dbReference>
<gene>
    <name evidence="11" type="ORF">UXM345_LOCUS33045</name>
</gene>
<dbReference type="PROSITE" id="PS01327">
    <property type="entry name" value="MSCL"/>
    <property type="match status" value="1"/>
</dbReference>
<evidence type="ECO:0000256" key="10">
    <source>
        <dbReference type="SAM" id="Phobius"/>
    </source>
</evidence>
<evidence type="ECO:0000256" key="4">
    <source>
        <dbReference type="ARBA" id="ARBA00022475"/>
    </source>
</evidence>
<organism evidence="11 12">
    <name type="scientific">Rotaria magnacalcarata</name>
    <dbReference type="NCBI Taxonomy" id="392030"/>
    <lineage>
        <taxon>Eukaryota</taxon>
        <taxon>Metazoa</taxon>
        <taxon>Spiralia</taxon>
        <taxon>Gnathifera</taxon>
        <taxon>Rotifera</taxon>
        <taxon>Eurotatoria</taxon>
        <taxon>Bdelloidea</taxon>
        <taxon>Philodinida</taxon>
        <taxon>Philodinidae</taxon>
        <taxon>Rotaria</taxon>
    </lineage>
</organism>
<evidence type="ECO:0000313" key="12">
    <source>
        <dbReference type="Proteomes" id="UP000663842"/>
    </source>
</evidence>
<evidence type="ECO:0000256" key="8">
    <source>
        <dbReference type="ARBA" id="ARBA00023136"/>
    </source>
</evidence>
<proteinExistence type="inferred from homology"/>
<dbReference type="InterPro" id="IPR019823">
    <property type="entry name" value="Mechanosensitive_channel_CS"/>
</dbReference>
<feature type="transmembrane region" description="Helical" evidence="10">
    <location>
        <begin position="122"/>
        <end position="143"/>
    </location>
</feature>
<feature type="non-terminal residue" evidence="11">
    <location>
        <position position="1"/>
    </location>
</feature>
<comment type="caution">
    <text evidence="11">The sequence shown here is derived from an EMBL/GenBank/DDBJ whole genome shotgun (WGS) entry which is preliminary data.</text>
</comment>
<dbReference type="NCBIfam" id="TIGR00220">
    <property type="entry name" value="mscL"/>
    <property type="match status" value="1"/>
</dbReference>
<dbReference type="InterPro" id="IPR036019">
    <property type="entry name" value="MscL_channel"/>
</dbReference>
<keyword evidence="9" id="KW-0407">Ion channel</keyword>
<dbReference type="EMBL" id="CAJOBF010010626">
    <property type="protein sequence ID" value="CAF4294146.1"/>
    <property type="molecule type" value="Genomic_DNA"/>
</dbReference>
<feature type="transmembrane region" description="Helical" evidence="10">
    <location>
        <begin position="6"/>
        <end position="28"/>
    </location>
</feature>
<keyword evidence="8 10" id="KW-0472">Membrane</keyword>
<dbReference type="HAMAP" id="MF_00115">
    <property type="entry name" value="MscL"/>
    <property type="match status" value="1"/>
</dbReference>
<evidence type="ECO:0000256" key="6">
    <source>
        <dbReference type="ARBA" id="ARBA00022989"/>
    </source>
</evidence>
<dbReference type="Pfam" id="PF01741">
    <property type="entry name" value="MscL"/>
    <property type="match status" value="1"/>
</dbReference>
<accession>A0A820HIK8</accession>
<dbReference type="SUPFAM" id="SSF81330">
    <property type="entry name" value="Gated mechanosensitive channel"/>
    <property type="match status" value="1"/>
</dbReference>
<evidence type="ECO:0008006" key="13">
    <source>
        <dbReference type="Google" id="ProtNLM"/>
    </source>
</evidence>
<keyword evidence="4" id="KW-1003">Cell membrane</keyword>
<evidence type="ECO:0000256" key="9">
    <source>
        <dbReference type="ARBA" id="ARBA00023303"/>
    </source>
</evidence>
<keyword evidence="5 10" id="KW-0812">Transmembrane</keyword>
<dbReference type="PANTHER" id="PTHR30266">
    <property type="entry name" value="MECHANOSENSITIVE CHANNEL MSCL"/>
    <property type="match status" value="1"/>
</dbReference>
<feature type="transmembrane region" description="Helical" evidence="10">
    <location>
        <begin position="59"/>
        <end position="80"/>
    </location>
</feature>